<reference evidence="3" key="1">
    <citation type="submission" date="2022-11" db="UniProtKB">
        <authorList>
            <consortium name="WormBaseParasite"/>
        </authorList>
    </citation>
    <scope>IDENTIFICATION</scope>
</reference>
<protein>
    <submittedName>
        <fullName evidence="3">ZP domain-containing protein</fullName>
    </submittedName>
</protein>
<dbReference type="InterPro" id="IPR056953">
    <property type="entry name" value="CUT_N"/>
</dbReference>
<keyword evidence="2" id="KW-1185">Reference proteome</keyword>
<dbReference type="PANTHER" id="PTHR46560:SF5">
    <property type="entry name" value="CYPHER, ISOFORM B"/>
    <property type="match status" value="1"/>
</dbReference>
<evidence type="ECO:0000259" key="1">
    <source>
        <dbReference type="PROSITE" id="PS51034"/>
    </source>
</evidence>
<sequence length="208" mass="23879">MDVSWRIAMEAGATFINRSWIAKRLKISTYWITMNWKKSVDQRLVSAGGRLFELSKYIWTTTRRQGRPLFDVLHSQRIGGGKTSDDSGNILNERSAFCDENRIYFTLLFERPFAGVIYTFGEYPNQKCTYADGRRSSAIRYNLTIPLDDCSSVRFANGSRQNTVIVQRDPNILQSHDRLYIITCSTQNSQQSDKSANYYYAGGYGVNK</sequence>
<evidence type="ECO:0000313" key="3">
    <source>
        <dbReference type="WBParaSite" id="nRc.2.0.1.t14354-RA"/>
    </source>
</evidence>
<dbReference type="AlphaFoldDB" id="A0A915IKF9"/>
<dbReference type="InterPro" id="IPR001507">
    <property type="entry name" value="ZP_dom"/>
</dbReference>
<dbReference type="Proteomes" id="UP000887565">
    <property type="component" value="Unplaced"/>
</dbReference>
<evidence type="ECO:0000313" key="2">
    <source>
        <dbReference type="Proteomes" id="UP000887565"/>
    </source>
</evidence>
<accession>A0A915IKF9</accession>
<organism evidence="2 3">
    <name type="scientific">Romanomermis culicivorax</name>
    <name type="common">Nematode worm</name>
    <dbReference type="NCBI Taxonomy" id="13658"/>
    <lineage>
        <taxon>Eukaryota</taxon>
        <taxon>Metazoa</taxon>
        <taxon>Ecdysozoa</taxon>
        <taxon>Nematoda</taxon>
        <taxon>Enoplea</taxon>
        <taxon>Dorylaimia</taxon>
        <taxon>Mermithida</taxon>
        <taxon>Mermithoidea</taxon>
        <taxon>Mermithidae</taxon>
        <taxon>Romanomermis</taxon>
    </lineage>
</organism>
<feature type="domain" description="ZP" evidence="1">
    <location>
        <begin position="97"/>
        <end position="208"/>
    </location>
</feature>
<dbReference type="PANTHER" id="PTHR46560">
    <property type="entry name" value="CYPHER, ISOFORM B"/>
    <property type="match status" value="1"/>
</dbReference>
<dbReference type="WBParaSite" id="nRc.2.0.1.t14354-RA">
    <property type="protein sequence ID" value="nRc.2.0.1.t14354-RA"/>
    <property type="gene ID" value="nRc.2.0.1.g14354"/>
</dbReference>
<dbReference type="Pfam" id="PF25057">
    <property type="entry name" value="CUT_N"/>
    <property type="match status" value="1"/>
</dbReference>
<proteinExistence type="predicted"/>
<dbReference type="PROSITE" id="PS51034">
    <property type="entry name" value="ZP_2"/>
    <property type="match status" value="1"/>
</dbReference>
<name>A0A915IKF9_ROMCU</name>